<feature type="transmembrane region" description="Helical" evidence="5">
    <location>
        <begin position="187"/>
        <end position="208"/>
    </location>
</feature>
<feature type="transmembrane region" description="Helical" evidence="5">
    <location>
        <begin position="279"/>
        <end position="299"/>
    </location>
</feature>
<dbReference type="RefSeq" id="WP_088874655.1">
    <property type="nucleotide sequence ID" value="NZ_CP022112.1"/>
</dbReference>
<evidence type="ECO:0000259" key="6">
    <source>
        <dbReference type="PROSITE" id="PS50850"/>
    </source>
</evidence>
<feature type="transmembrane region" description="Helical" evidence="5">
    <location>
        <begin position="401"/>
        <end position="420"/>
    </location>
</feature>
<organism evidence="7 8">
    <name type="scientific">Nitrospirillum viridazoti CBAmc</name>
    <dbReference type="NCBI Taxonomy" id="1441467"/>
    <lineage>
        <taxon>Bacteria</taxon>
        <taxon>Pseudomonadati</taxon>
        <taxon>Pseudomonadota</taxon>
        <taxon>Alphaproteobacteria</taxon>
        <taxon>Rhodospirillales</taxon>
        <taxon>Azospirillaceae</taxon>
        <taxon>Nitrospirillum</taxon>
        <taxon>Nitrospirillum viridazoti</taxon>
    </lineage>
</organism>
<dbReference type="AlphaFoldDB" id="A0A248JZP3"/>
<dbReference type="KEGG" id="nao:Y958_25205"/>
<evidence type="ECO:0000256" key="4">
    <source>
        <dbReference type="ARBA" id="ARBA00023136"/>
    </source>
</evidence>
<name>A0A248JZP3_9PROT</name>
<feature type="transmembrane region" description="Helical" evidence="5">
    <location>
        <begin position="366"/>
        <end position="389"/>
    </location>
</feature>
<feature type="transmembrane region" description="Helical" evidence="5">
    <location>
        <begin position="336"/>
        <end position="359"/>
    </location>
</feature>
<feature type="domain" description="Major facilitator superfamily (MFS) profile" evidence="6">
    <location>
        <begin position="35"/>
        <end position="424"/>
    </location>
</feature>
<dbReference type="InterPro" id="IPR020846">
    <property type="entry name" value="MFS_dom"/>
</dbReference>
<evidence type="ECO:0000256" key="3">
    <source>
        <dbReference type="ARBA" id="ARBA00022989"/>
    </source>
</evidence>
<keyword evidence="2 5" id="KW-0812">Transmembrane</keyword>
<feature type="transmembrane region" description="Helical" evidence="5">
    <location>
        <begin position="311"/>
        <end position="330"/>
    </location>
</feature>
<feature type="transmembrane region" description="Helical" evidence="5">
    <location>
        <begin position="238"/>
        <end position="259"/>
    </location>
</feature>
<dbReference type="PANTHER" id="PTHR11662">
    <property type="entry name" value="SOLUTE CARRIER FAMILY 17"/>
    <property type="match status" value="1"/>
</dbReference>
<sequence>MTTQTDTGPDGVTEAPAEAPELAARRPLGWAPWLVLACVFAATALNYADRQSMALLKPLIDADLGWAQEDYGLVMTAFQAAGMLALVGAGWFIDRVGLRWGYPLAVAAWSLAAMAHAGARTTGQFLACRLALGVAEAANTPAAAKAVARWFPADRRSIAIGLMNAAPNVGAVATPLILPWLALEWGWHVTFFLTGAAGLIWLVAWFLLPARPRVQAVAAPVEDQAAWSWRRLLTDRHCWAVAGAKFLTDPVWWFMLLWMPDFFHQRFDLDMRHIGAPVATVYALATVGALLGGIVPARLLAAGVSPSRVRWIPMAASAVLVLPLPLALWADSPWPAVLLVGLVLAAHQGFSTNVFALAADAFPVRMVGTAIGVGAFCGNLGGVLILQATSWLSAHGGYHPLFIYCAVAYGLAFLLVRVLIPRVRVGEGA</sequence>
<keyword evidence="8" id="KW-1185">Reference proteome</keyword>
<keyword evidence="4 5" id="KW-0472">Membrane</keyword>
<evidence type="ECO:0000256" key="5">
    <source>
        <dbReference type="SAM" id="Phobius"/>
    </source>
</evidence>
<dbReference type="InterPro" id="IPR050382">
    <property type="entry name" value="MFS_Na/Anion_cotransporter"/>
</dbReference>
<dbReference type="PANTHER" id="PTHR11662:SF285">
    <property type="entry name" value="HEXURONATE TRANSPORTER"/>
    <property type="match status" value="1"/>
</dbReference>
<dbReference type="InterPro" id="IPR036259">
    <property type="entry name" value="MFS_trans_sf"/>
</dbReference>
<dbReference type="SUPFAM" id="SSF103473">
    <property type="entry name" value="MFS general substrate transporter"/>
    <property type="match status" value="1"/>
</dbReference>
<dbReference type="Pfam" id="PF07690">
    <property type="entry name" value="MFS_1"/>
    <property type="match status" value="1"/>
</dbReference>
<dbReference type="GO" id="GO:0015134">
    <property type="term" value="F:hexuronate transmembrane transporter activity"/>
    <property type="evidence" value="ECO:0007669"/>
    <property type="project" value="TreeGrafter"/>
</dbReference>
<dbReference type="Proteomes" id="UP000197153">
    <property type="component" value="Chromosome 3"/>
</dbReference>
<evidence type="ECO:0000313" key="8">
    <source>
        <dbReference type="Proteomes" id="UP000197153"/>
    </source>
</evidence>
<feature type="transmembrane region" description="Helical" evidence="5">
    <location>
        <begin position="99"/>
        <end position="119"/>
    </location>
</feature>
<dbReference type="PROSITE" id="PS50850">
    <property type="entry name" value="MFS"/>
    <property type="match status" value="1"/>
</dbReference>
<dbReference type="InterPro" id="IPR011701">
    <property type="entry name" value="MFS"/>
</dbReference>
<accession>A0A248JZP3</accession>
<evidence type="ECO:0000256" key="2">
    <source>
        <dbReference type="ARBA" id="ARBA00022692"/>
    </source>
</evidence>
<keyword evidence="3 5" id="KW-1133">Transmembrane helix</keyword>
<feature type="transmembrane region" description="Helical" evidence="5">
    <location>
        <begin position="30"/>
        <end position="49"/>
    </location>
</feature>
<dbReference type="EMBL" id="CP022112">
    <property type="protein sequence ID" value="ASG24213.1"/>
    <property type="molecule type" value="Genomic_DNA"/>
</dbReference>
<feature type="transmembrane region" description="Helical" evidence="5">
    <location>
        <begin position="158"/>
        <end position="181"/>
    </location>
</feature>
<protein>
    <submittedName>
        <fullName evidence="7">MFS transporter</fullName>
    </submittedName>
</protein>
<reference evidence="7 8" key="1">
    <citation type="submission" date="2017-06" db="EMBL/GenBank/DDBJ databases">
        <title>Complete genome sequence of Nitrospirillum amazonense strain CBAmC, an endophytic nitrogen-fixing and plant growth-promoting bacterium, isolated from sugarcane.</title>
        <authorList>
            <person name="Schwab S."/>
            <person name="dos Santos Teixeira K.R."/>
            <person name="Simoes Araujo J.L."/>
            <person name="Soares Vidal M."/>
            <person name="Borges de Freitas H.R."/>
            <person name="Rivello Crivelaro A.L."/>
            <person name="Bueno de Camargo Nunes A."/>
            <person name="dos Santos C.M."/>
            <person name="Palmeira da Silva Rosa D."/>
            <person name="da Silva Padilha D."/>
            <person name="da Silva E."/>
            <person name="Araujo Terra L."/>
            <person name="Soares Mendes V."/>
            <person name="Farinelli L."/>
            <person name="Magalhaes Cruz L."/>
            <person name="Baldani J.I."/>
        </authorList>
    </citation>
    <scope>NUCLEOTIDE SEQUENCE [LARGE SCALE GENOMIC DNA]</scope>
    <source>
        <strain evidence="7 8">CBAmC</strain>
    </source>
</reference>
<evidence type="ECO:0000256" key="1">
    <source>
        <dbReference type="ARBA" id="ARBA00004141"/>
    </source>
</evidence>
<comment type="subcellular location">
    <subcellularLocation>
        <location evidence="1">Membrane</location>
        <topology evidence="1">Multi-pass membrane protein</topology>
    </subcellularLocation>
</comment>
<evidence type="ECO:0000313" key="7">
    <source>
        <dbReference type="EMBL" id="ASG24213.1"/>
    </source>
</evidence>
<gene>
    <name evidence="7" type="ORF">Y958_25205</name>
</gene>
<dbReference type="CDD" id="cd17319">
    <property type="entry name" value="MFS_ExuT_GudP_like"/>
    <property type="match status" value="1"/>
</dbReference>
<proteinExistence type="predicted"/>
<dbReference type="Gene3D" id="1.20.1250.20">
    <property type="entry name" value="MFS general substrate transporter like domains"/>
    <property type="match status" value="2"/>
</dbReference>
<dbReference type="GO" id="GO:0016020">
    <property type="term" value="C:membrane"/>
    <property type="evidence" value="ECO:0007669"/>
    <property type="project" value="UniProtKB-SubCell"/>
</dbReference>
<feature type="transmembrane region" description="Helical" evidence="5">
    <location>
        <begin position="70"/>
        <end position="93"/>
    </location>
</feature>